<sequence length="88" mass="9804">MSNQTENKGKMENPSATLPPRPPLSRALEKQPSFDEHGPKTMSAKDLKLAREEALKMFSAQNKGSPKEIMEKKVTTWKKAKTSGCMDV</sequence>
<reference evidence="3" key="1">
    <citation type="journal article" date="2020" name="Nat. Commun.">
        <title>Genome sequence of the cluster root forming white lupin.</title>
        <authorList>
            <person name="Hufnagel B."/>
            <person name="Marques A."/>
            <person name="Soriano A."/>
            <person name="Marques L."/>
            <person name="Divol F."/>
            <person name="Doumas P."/>
            <person name="Sallet E."/>
            <person name="Mancinotti D."/>
            <person name="Carrere S."/>
            <person name="Marande W."/>
            <person name="Arribat S."/>
            <person name="Keller J."/>
            <person name="Huneau C."/>
            <person name="Blein T."/>
            <person name="Aime D."/>
            <person name="Laguerre M."/>
            <person name="Taylor J."/>
            <person name="Schubert V."/>
            <person name="Nelson M."/>
            <person name="Geu-Flores F."/>
            <person name="Crespi M."/>
            <person name="Gallardo-Guerrero K."/>
            <person name="Delaux P.-M."/>
            <person name="Salse J."/>
            <person name="Berges H."/>
            <person name="Guyot R."/>
            <person name="Gouzy J."/>
            <person name="Peret B."/>
        </authorList>
    </citation>
    <scope>NUCLEOTIDE SEQUENCE [LARGE SCALE GENOMIC DNA]</scope>
    <source>
        <strain evidence="3">cv. Amiga</strain>
    </source>
</reference>
<comment type="caution">
    <text evidence="2">The sequence shown here is derived from an EMBL/GenBank/DDBJ whole genome shotgun (WGS) entry which is preliminary data.</text>
</comment>
<name>A0A6A5MGS6_LUPAL</name>
<dbReference type="AlphaFoldDB" id="A0A6A5MGS6"/>
<gene>
    <name evidence="2" type="ORF">Lalb_Chr08g0240831</name>
</gene>
<dbReference type="EMBL" id="WOCE01000008">
    <property type="protein sequence ID" value="KAE9608925.1"/>
    <property type="molecule type" value="Genomic_DNA"/>
</dbReference>
<proteinExistence type="predicted"/>
<evidence type="ECO:0000313" key="2">
    <source>
        <dbReference type="EMBL" id="KAE9608925.1"/>
    </source>
</evidence>
<keyword evidence="3" id="KW-1185">Reference proteome</keyword>
<protein>
    <submittedName>
        <fullName evidence="2">Uncharacterized protein</fullName>
    </submittedName>
</protein>
<accession>A0A6A5MGS6</accession>
<feature type="compositionally biased region" description="Basic and acidic residues" evidence="1">
    <location>
        <begin position="27"/>
        <end position="45"/>
    </location>
</feature>
<organism evidence="2 3">
    <name type="scientific">Lupinus albus</name>
    <name type="common">White lupine</name>
    <name type="synonym">Lupinus termis</name>
    <dbReference type="NCBI Taxonomy" id="3870"/>
    <lineage>
        <taxon>Eukaryota</taxon>
        <taxon>Viridiplantae</taxon>
        <taxon>Streptophyta</taxon>
        <taxon>Embryophyta</taxon>
        <taxon>Tracheophyta</taxon>
        <taxon>Spermatophyta</taxon>
        <taxon>Magnoliopsida</taxon>
        <taxon>eudicotyledons</taxon>
        <taxon>Gunneridae</taxon>
        <taxon>Pentapetalae</taxon>
        <taxon>rosids</taxon>
        <taxon>fabids</taxon>
        <taxon>Fabales</taxon>
        <taxon>Fabaceae</taxon>
        <taxon>Papilionoideae</taxon>
        <taxon>50 kb inversion clade</taxon>
        <taxon>genistoids sensu lato</taxon>
        <taxon>core genistoids</taxon>
        <taxon>Genisteae</taxon>
        <taxon>Lupinus</taxon>
    </lineage>
</organism>
<feature type="region of interest" description="Disordered" evidence="1">
    <location>
        <begin position="1"/>
        <end position="45"/>
    </location>
</feature>
<dbReference type="Proteomes" id="UP000447434">
    <property type="component" value="Chromosome 8"/>
</dbReference>
<evidence type="ECO:0000313" key="3">
    <source>
        <dbReference type="Proteomes" id="UP000447434"/>
    </source>
</evidence>
<evidence type="ECO:0000256" key="1">
    <source>
        <dbReference type="SAM" id="MobiDB-lite"/>
    </source>
</evidence>